<evidence type="ECO:0000313" key="1">
    <source>
        <dbReference type="EMBL" id="OJT01719.1"/>
    </source>
</evidence>
<reference evidence="1 2" key="1">
    <citation type="submission" date="2016-10" db="EMBL/GenBank/DDBJ databases">
        <title>Genome sequence of the basidiomycete white-rot fungus Trametes pubescens.</title>
        <authorList>
            <person name="Makela M.R."/>
            <person name="Granchi Z."/>
            <person name="Peng M."/>
            <person name="De Vries R.P."/>
            <person name="Grigoriev I."/>
            <person name="Riley R."/>
            <person name="Hilden K."/>
        </authorList>
    </citation>
    <scope>NUCLEOTIDE SEQUENCE [LARGE SCALE GENOMIC DNA]</scope>
    <source>
        <strain evidence="1 2">FBCC735</strain>
    </source>
</reference>
<dbReference type="Proteomes" id="UP000184267">
    <property type="component" value="Unassembled WGS sequence"/>
</dbReference>
<evidence type="ECO:0000313" key="2">
    <source>
        <dbReference type="Proteomes" id="UP000184267"/>
    </source>
</evidence>
<sequence length="61" mass="6862">MASVRHIRPQPHVRSGRLRRRLPVSIVSTANCCRLFGADARDCVHQMPSPDPTLSPRARCQ</sequence>
<accession>A0A1M2V2A8</accession>
<dbReference type="EMBL" id="MNAD01001723">
    <property type="protein sequence ID" value="OJT01719.1"/>
    <property type="molecule type" value="Genomic_DNA"/>
</dbReference>
<dbReference type="AlphaFoldDB" id="A0A1M2V2A8"/>
<gene>
    <name evidence="1" type="ORF">TRAPUB_7775</name>
</gene>
<comment type="caution">
    <text evidence="1">The sequence shown here is derived from an EMBL/GenBank/DDBJ whole genome shotgun (WGS) entry which is preliminary data.</text>
</comment>
<keyword evidence="2" id="KW-1185">Reference proteome</keyword>
<protein>
    <submittedName>
        <fullName evidence="1">Uncharacterized protein</fullName>
    </submittedName>
</protein>
<organism evidence="1 2">
    <name type="scientific">Trametes pubescens</name>
    <name type="common">White-rot fungus</name>
    <dbReference type="NCBI Taxonomy" id="154538"/>
    <lineage>
        <taxon>Eukaryota</taxon>
        <taxon>Fungi</taxon>
        <taxon>Dikarya</taxon>
        <taxon>Basidiomycota</taxon>
        <taxon>Agaricomycotina</taxon>
        <taxon>Agaricomycetes</taxon>
        <taxon>Polyporales</taxon>
        <taxon>Polyporaceae</taxon>
        <taxon>Trametes</taxon>
    </lineage>
</organism>
<name>A0A1M2V2A8_TRAPU</name>
<proteinExistence type="predicted"/>